<dbReference type="Gene3D" id="3.40.50.300">
    <property type="entry name" value="P-loop containing nucleotide triphosphate hydrolases"/>
    <property type="match status" value="1"/>
</dbReference>
<feature type="region of interest" description="Disordered" evidence="1">
    <location>
        <begin position="1"/>
        <end position="66"/>
    </location>
</feature>
<feature type="compositionally biased region" description="Basic and acidic residues" evidence="1">
    <location>
        <begin position="283"/>
        <end position="294"/>
    </location>
</feature>
<feature type="compositionally biased region" description="Low complexity" evidence="1">
    <location>
        <begin position="599"/>
        <end position="612"/>
    </location>
</feature>
<dbReference type="GO" id="GO:0003677">
    <property type="term" value="F:DNA binding"/>
    <property type="evidence" value="ECO:0007669"/>
    <property type="project" value="TreeGrafter"/>
</dbReference>
<feature type="compositionally biased region" description="Basic and acidic residues" evidence="1">
    <location>
        <begin position="45"/>
        <end position="60"/>
    </location>
</feature>
<dbReference type="STRING" id="31234.E3LRN9"/>
<feature type="region of interest" description="Disordered" evidence="1">
    <location>
        <begin position="277"/>
        <end position="323"/>
    </location>
</feature>
<feature type="region of interest" description="Disordered" evidence="1">
    <location>
        <begin position="348"/>
        <end position="421"/>
    </location>
</feature>
<dbReference type="OMA" id="RKEHWGD"/>
<feature type="compositionally biased region" description="Basic and acidic residues" evidence="1">
    <location>
        <begin position="787"/>
        <end position="796"/>
    </location>
</feature>
<accession>E3LRN9</accession>
<dbReference type="SUPFAM" id="SSF52540">
    <property type="entry name" value="P-loop containing nucleoside triphosphate hydrolases"/>
    <property type="match status" value="1"/>
</dbReference>
<dbReference type="HOGENOM" id="CLU_274429_0_0_1"/>
<evidence type="ECO:0000313" key="3">
    <source>
        <dbReference type="Proteomes" id="UP000008281"/>
    </source>
</evidence>
<feature type="compositionally biased region" description="Basic and acidic residues" evidence="1">
    <location>
        <begin position="363"/>
        <end position="380"/>
    </location>
</feature>
<gene>
    <name evidence="2" type="ORF">CRE_26091</name>
</gene>
<feature type="compositionally biased region" description="Basic and acidic residues" evidence="1">
    <location>
        <begin position="443"/>
        <end position="492"/>
    </location>
</feature>
<organism evidence="3">
    <name type="scientific">Caenorhabditis remanei</name>
    <name type="common">Caenorhabditis vulgaris</name>
    <dbReference type="NCBI Taxonomy" id="31234"/>
    <lineage>
        <taxon>Eukaryota</taxon>
        <taxon>Metazoa</taxon>
        <taxon>Ecdysozoa</taxon>
        <taxon>Nematoda</taxon>
        <taxon>Chromadorea</taxon>
        <taxon>Rhabditida</taxon>
        <taxon>Rhabditina</taxon>
        <taxon>Rhabditomorpha</taxon>
        <taxon>Rhabditoidea</taxon>
        <taxon>Rhabditidae</taxon>
        <taxon>Peloderinae</taxon>
        <taxon>Caenorhabditis</taxon>
    </lineage>
</organism>
<sequence length="1175" mass="133684">MECPIEKENSPENNLSSDRPISPEKKIPEENKPEEKPPEQQPLEVTHEKQKSEEAKIEKRNARRRSSIGLSILNSLMAPGTEDIPSPVDLKPRPKRAVQVKYEQKKPVVPVIKRAKPIRYSFDLGERVAVKPCLKRPGVKRHVIAATALKSLTQQAAQKVINKYRKSRSIGENSTPPIDKSSKLKFHNICSIRVITPRPSYDPLNLALPDDDQVAANRERLSTVKLVLTPTSQTMIDSIRDSDVVQFNAEMVFGDGDLFATTSSSCENVVESSVETAESSVSSEKDLESQDVRKKSSRRKSLIKGSASPLKSPAKVEKPRNTDYEDEVIESVRKCYIDILKLASVLQKPTRKSRRSVRPNSDTIEKPENSDDGELQEREKNSKKKRVLVPEQEKIEPNPKRSRRKSGYLIQESVETVTEKTEGNFEKKNVTMLSFFTPKSSKKKEEDARKAIENARKAEEKARKAEENARKAEEEARKAEEKARKAEEDAKKERKKARRSSAYFGTADRRKNTVKEVSEEPDIVVISECETIASSKSSNKVDLEVIAETTVIATTSSSSSSSFKSNETVTTISTSSTSEASIFSKPPKKAISDTKFNEASTSAPKPSTSAPKLFSLFSPKPKPKLDLNSSQDPISLSDSPVVPKIKEIPKKSIGVKRKEHWGDLHPESYEFMLKMPSQPSVFDKDTTYTIDEKLFNSRLFDESILVAVDSVDSELRPIESKVPNLLVPSESTEELTIEKLSVPDGACTTTIYPPDMKSLVEGSETEDQINRWLNRWKRRVRKDLERELQKEKEKKNGGSKRGRKKRDREEEDSDYEEEGYDDDLENPLVLIGPTGVGKTALVIRALAKEANMRIISIGPETDRSGAEIKKKLQESIRSHRVDQQPTRFETTFFKTISSQKEPTPRKQPKDFIQSLVVFEHVDVFFDTADRFGVNGLLEIVNESAVPIIFTCQNDWPRRTAQTELKRPYLEVRLGRNDFNIQKYVQRVVYSCRNVIIDDSTIRQLSESVDHDLQGLLRQAHLYSLAPTKPFPLTSRHLVSSGFDKDWERPGGSSSKTHERIEHLMEEYFDVIPDGFSVTSHPEIRRIWDDERRELAVKETRYSENLQSIYEALYGRHSRKELILDVNPFLVQIDRIEREKISKNRRHFHHFKEPSDIPVDGHTLCDFIGAWRINRH</sequence>
<feature type="compositionally biased region" description="Basic and acidic residues" evidence="1">
    <location>
        <begin position="1"/>
        <end position="10"/>
    </location>
</feature>
<dbReference type="OrthoDB" id="5844838at2759"/>
<feature type="compositionally biased region" description="Low complexity" evidence="1">
    <location>
        <begin position="554"/>
        <end position="584"/>
    </location>
</feature>
<dbReference type="AlphaFoldDB" id="E3LRN9"/>
<feature type="region of interest" description="Disordered" evidence="1">
    <location>
        <begin position="437"/>
        <end position="520"/>
    </location>
</feature>
<keyword evidence="3" id="KW-1185">Reference proteome</keyword>
<dbReference type="FunCoup" id="E3LRN9">
    <property type="interactions" value="2100"/>
</dbReference>
<feature type="compositionally biased region" description="Basic and acidic residues" evidence="1">
    <location>
        <begin position="314"/>
        <end position="323"/>
    </location>
</feature>
<feature type="compositionally biased region" description="Basic residues" evidence="1">
    <location>
        <begin position="797"/>
        <end position="806"/>
    </location>
</feature>
<feature type="region of interest" description="Disordered" evidence="1">
    <location>
        <begin position="554"/>
        <end position="613"/>
    </location>
</feature>
<dbReference type="PANTHER" id="PTHR23389:SF34">
    <property type="entry name" value="PROTEIN KINASE DOMAIN-CONTAINING PROTEIN"/>
    <property type="match status" value="1"/>
</dbReference>
<protein>
    <recommendedName>
        <fullName evidence="4">AAA+ ATPase domain-containing protein</fullName>
    </recommendedName>
</protein>
<dbReference type="eggNOG" id="KOG1968">
    <property type="taxonomic scope" value="Eukaryota"/>
</dbReference>
<feature type="compositionally biased region" description="Basic and acidic residues" evidence="1">
    <location>
        <begin position="507"/>
        <end position="518"/>
    </location>
</feature>
<proteinExistence type="predicted"/>
<evidence type="ECO:0008006" key="4">
    <source>
        <dbReference type="Google" id="ProtNLM"/>
    </source>
</evidence>
<reference evidence="2" key="1">
    <citation type="submission" date="2007-07" db="EMBL/GenBank/DDBJ databases">
        <title>PCAP assembly of the Caenorhabditis remanei genome.</title>
        <authorList>
            <consortium name="The Caenorhabditis remanei Sequencing Consortium"/>
            <person name="Wilson R.K."/>
        </authorList>
    </citation>
    <scope>NUCLEOTIDE SEQUENCE [LARGE SCALE GENOMIC DNA]</scope>
    <source>
        <strain evidence="2">PB4641</strain>
    </source>
</reference>
<dbReference type="EMBL" id="DS268413">
    <property type="protein sequence ID" value="EFP07576.1"/>
    <property type="molecule type" value="Genomic_DNA"/>
</dbReference>
<dbReference type="Proteomes" id="UP000008281">
    <property type="component" value="Unassembled WGS sequence"/>
</dbReference>
<feature type="compositionally biased region" description="Acidic residues" evidence="1">
    <location>
        <begin position="809"/>
        <end position="821"/>
    </location>
</feature>
<evidence type="ECO:0000256" key="1">
    <source>
        <dbReference type="SAM" id="MobiDB-lite"/>
    </source>
</evidence>
<feature type="compositionally biased region" description="Basic and acidic residues" evidence="1">
    <location>
        <begin position="21"/>
        <end position="38"/>
    </location>
</feature>
<dbReference type="InterPro" id="IPR027417">
    <property type="entry name" value="P-loop_NTPase"/>
</dbReference>
<name>E3LRN9_CAERE</name>
<evidence type="ECO:0000313" key="2">
    <source>
        <dbReference type="EMBL" id="EFP07576.1"/>
    </source>
</evidence>
<feature type="region of interest" description="Disordered" evidence="1">
    <location>
        <begin position="787"/>
        <end position="821"/>
    </location>
</feature>
<dbReference type="GO" id="GO:0005634">
    <property type="term" value="C:nucleus"/>
    <property type="evidence" value="ECO:0007669"/>
    <property type="project" value="TreeGrafter"/>
</dbReference>
<dbReference type="PANTHER" id="PTHR23389">
    <property type="entry name" value="CHROMOSOME TRANSMISSION FIDELITY FACTOR 18"/>
    <property type="match status" value="1"/>
</dbReference>
<dbReference type="InParanoid" id="E3LRN9"/>